<sequence>MYKSRTLTLLKNCQGPKNEGGHFSASNKVNNIKYVENNTIYESKQKVFSWLHNEFNGHINIVNTRNNIQDKKEDSSSKDVYEIITLHELSLELPEQELDVININKDLNICFDAPELLNVNDISDFLILPDKKTNDVPNTLSVQNPVVTVVIPEASQTCTKKRSRWNQSSPDTWKRNIPKKLRSMCQDYPTGNRKNEKILKAKLQKPVDCSNCKYKCQSLFEPEDRERISLVDVSEDGLFANQDKRGCLPSINKTSNENINAIKLHIESFPKIESHYTRKSTKRLYLDEKLSISKMYELFVEKFILEYPGNMVPSLSVYRNIFCTSYNLSFFKPKKDQCASCNKFKSATLEKKSFLEEDYNKHIERMHQSFIAKDIDNTLGQISPNYVVASFDLQSTLQIPSSDVSLMYYSRKLNMYNLTVYESSPPHNAHCFTWAEINGKRGRNEIGSCLLRWFLSLPEDASEVTLYSDTCGGQNQNYNIMALMIYIVQKTNIHKIEHKFLESGHTMIEVDS</sequence>
<feature type="domain" description="DUF7869" evidence="1">
    <location>
        <begin position="440"/>
        <end position="511"/>
    </location>
</feature>
<name>A0A6G0VV39_APHCR</name>
<dbReference type="AlphaFoldDB" id="A0A6G0VV39"/>
<evidence type="ECO:0000259" key="1">
    <source>
        <dbReference type="Pfam" id="PF25273"/>
    </source>
</evidence>
<proteinExistence type="predicted"/>
<evidence type="ECO:0000313" key="3">
    <source>
        <dbReference type="Proteomes" id="UP000478052"/>
    </source>
</evidence>
<feature type="non-terminal residue" evidence="2">
    <location>
        <position position="512"/>
    </location>
</feature>
<protein>
    <recommendedName>
        <fullName evidence="1">DUF7869 domain-containing protein</fullName>
    </recommendedName>
</protein>
<keyword evidence="3" id="KW-1185">Reference proteome</keyword>
<dbReference type="InterPro" id="IPR057191">
    <property type="entry name" value="DUF7869"/>
</dbReference>
<organism evidence="2 3">
    <name type="scientific">Aphis craccivora</name>
    <name type="common">Cowpea aphid</name>
    <dbReference type="NCBI Taxonomy" id="307492"/>
    <lineage>
        <taxon>Eukaryota</taxon>
        <taxon>Metazoa</taxon>
        <taxon>Ecdysozoa</taxon>
        <taxon>Arthropoda</taxon>
        <taxon>Hexapoda</taxon>
        <taxon>Insecta</taxon>
        <taxon>Pterygota</taxon>
        <taxon>Neoptera</taxon>
        <taxon>Paraneoptera</taxon>
        <taxon>Hemiptera</taxon>
        <taxon>Sternorrhyncha</taxon>
        <taxon>Aphidomorpha</taxon>
        <taxon>Aphidoidea</taxon>
        <taxon>Aphididae</taxon>
        <taxon>Aphidini</taxon>
        <taxon>Aphis</taxon>
        <taxon>Aphis</taxon>
    </lineage>
</organism>
<dbReference type="PANTHER" id="PTHR10773:SF19">
    <property type="match status" value="1"/>
</dbReference>
<reference evidence="2 3" key="1">
    <citation type="submission" date="2019-08" db="EMBL/GenBank/DDBJ databases">
        <title>Whole genome of Aphis craccivora.</title>
        <authorList>
            <person name="Voronova N.V."/>
            <person name="Shulinski R.S."/>
            <person name="Bandarenka Y.V."/>
            <person name="Zhorov D.G."/>
            <person name="Warner D."/>
        </authorList>
    </citation>
    <scope>NUCLEOTIDE SEQUENCE [LARGE SCALE GENOMIC DNA]</scope>
    <source>
        <strain evidence="2">180601</strain>
        <tissue evidence="2">Whole Body</tissue>
    </source>
</reference>
<evidence type="ECO:0000313" key="2">
    <source>
        <dbReference type="EMBL" id="KAF0709017.1"/>
    </source>
</evidence>
<dbReference type="EMBL" id="VUJU01012023">
    <property type="protein sequence ID" value="KAF0709017.1"/>
    <property type="molecule type" value="Genomic_DNA"/>
</dbReference>
<dbReference type="Pfam" id="PF25273">
    <property type="entry name" value="DUF7869"/>
    <property type="match status" value="1"/>
</dbReference>
<dbReference type="PANTHER" id="PTHR10773">
    <property type="entry name" value="DNA-DIRECTED RNA POLYMERASES I, II, AND III SUBUNIT RPABC2"/>
    <property type="match status" value="1"/>
</dbReference>
<comment type="caution">
    <text evidence="2">The sequence shown here is derived from an EMBL/GenBank/DDBJ whole genome shotgun (WGS) entry which is preliminary data.</text>
</comment>
<dbReference type="OrthoDB" id="6593594at2759"/>
<accession>A0A6G0VV39</accession>
<dbReference type="Proteomes" id="UP000478052">
    <property type="component" value="Unassembled WGS sequence"/>
</dbReference>
<gene>
    <name evidence="2" type="ORF">FWK35_00029679</name>
</gene>